<evidence type="ECO:0000256" key="2">
    <source>
        <dbReference type="ARBA" id="ARBA00022573"/>
    </source>
</evidence>
<dbReference type="GO" id="GO:0009236">
    <property type="term" value="P:cobalamin biosynthetic process"/>
    <property type="evidence" value="ECO:0007669"/>
    <property type="project" value="UniProtKB-UniPathway"/>
</dbReference>
<reference evidence="5" key="1">
    <citation type="journal article" date="2020" name="Appl. Environ. Microbiol.">
        <title>Medium-Chain Fatty Acid Synthesis by 'Candidatus Weimeria bifida' gen. nov., sp. nov., and 'Candidatus Pseudoramibacter fermentans' sp. nov.</title>
        <authorList>
            <person name="Scarborough M.J."/>
            <person name="Myers K.S."/>
            <person name="Donohue T.J."/>
            <person name="Noguera D.R."/>
        </authorList>
    </citation>
    <scope>NUCLEOTIDE SEQUENCE</scope>
    <source>
        <strain evidence="5">EUB1.1</strain>
    </source>
</reference>
<dbReference type="Pfam" id="PF02571">
    <property type="entry name" value="CbiJ"/>
    <property type="match status" value="1"/>
</dbReference>
<dbReference type="NCBIfam" id="TIGR00715">
    <property type="entry name" value="precor6x_red"/>
    <property type="match status" value="1"/>
</dbReference>
<evidence type="ECO:0000256" key="3">
    <source>
        <dbReference type="ARBA" id="ARBA00023002"/>
    </source>
</evidence>
<dbReference type="EC" id="1.3.1.54" evidence="5"/>
<keyword evidence="6" id="KW-1185">Reference proteome</keyword>
<dbReference type="UniPathway" id="UPA00148"/>
<dbReference type="PANTHER" id="PTHR36925">
    <property type="entry name" value="COBALT-PRECORRIN-6A REDUCTASE"/>
    <property type="match status" value="1"/>
</dbReference>
<accession>A0A6L5GUA5</accession>
<comment type="pathway">
    <text evidence="1">Cofactor biosynthesis; adenosylcobalamin biosynthesis.</text>
</comment>
<comment type="caution">
    <text evidence="5">The sequence shown here is derived from an EMBL/GenBank/DDBJ whole genome shotgun (WGS) entry which is preliminary data.</text>
</comment>
<evidence type="ECO:0000256" key="1">
    <source>
        <dbReference type="ARBA" id="ARBA00004953"/>
    </source>
</evidence>
<dbReference type="InterPro" id="IPR003723">
    <property type="entry name" value="Precorrin-6x_reduct"/>
</dbReference>
<name>A0A6L5GUA5_9FIRM</name>
<feature type="region of interest" description="Disordered" evidence="4">
    <location>
        <begin position="1"/>
        <end position="30"/>
    </location>
</feature>
<organism evidence="5 6">
    <name type="scientific">Candidatus Pseudoramibacter fermentans</name>
    <dbReference type="NCBI Taxonomy" id="2594427"/>
    <lineage>
        <taxon>Bacteria</taxon>
        <taxon>Bacillati</taxon>
        <taxon>Bacillota</taxon>
        <taxon>Clostridia</taxon>
        <taxon>Eubacteriales</taxon>
        <taxon>Eubacteriaceae</taxon>
        <taxon>Pseudoramibacter</taxon>
    </lineage>
</organism>
<dbReference type="PANTHER" id="PTHR36925:SF1">
    <property type="entry name" value="COBALT-PRECORRIN-6A REDUCTASE"/>
    <property type="match status" value="1"/>
</dbReference>
<evidence type="ECO:0000313" key="5">
    <source>
        <dbReference type="EMBL" id="MQM73426.1"/>
    </source>
</evidence>
<dbReference type="PROSITE" id="PS51014">
    <property type="entry name" value="COBK_CBIJ"/>
    <property type="match status" value="1"/>
</dbReference>
<keyword evidence="2" id="KW-0169">Cobalamin biosynthesis</keyword>
<proteinExistence type="predicted"/>
<dbReference type="GO" id="GO:0016994">
    <property type="term" value="F:precorrin-6A reductase activity"/>
    <property type="evidence" value="ECO:0007669"/>
    <property type="project" value="UniProtKB-EC"/>
</dbReference>
<gene>
    <name evidence="5" type="primary">cobK</name>
    <name evidence="5" type="ORF">FRC53_08460</name>
</gene>
<sequence length="283" mass="30880">MRSGNQHVFPRDHRQFQDLRHRRRPEDDHAQRVHPLIFVEGGTADGREAAEQLSARGFDVIYSSISDYNAPKPNAHLKWHIGAMDAGELEAFLAESGVTAVVDGTHPYAKAASANAMAACAAAKLRYIRFERPGIGAMAPALQEAVRHFPDYDAMVAYLKKAPGNVLTTTGSRELAHYQPLDKKRLYIRVLPTSGVLAKCEALGYKPSHIVAMQGPFTKAMNAVMIDQFGIRFVTTKDSGDVGGVADKIAAAKDSGAQVLCVDRPALDYPEIVTNVDELLSRL</sequence>
<evidence type="ECO:0000256" key="4">
    <source>
        <dbReference type="SAM" id="MobiDB-lite"/>
    </source>
</evidence>
<dbReference type="EMBL" id="VOGB01000005">
    <property type="protein sequence ID" value="MQM73426.1"/>
    <property type="molecule type" value="Genomic_DNA"/>
</dbReference>
<dbReference type="Proteomes" id="UP000473648">
    <property type="component" value="Unassembled WGS sequence"/>
</dbReference>
<feature type="compositionally biased region" description="Basic and acidic residues" evidence="4">
    <location>
        <begin position="9"/>
        <end position="30"/>
    </location>
</feature>
<protein>
    <submittedName>
        <fullName evidence="5">Precorrin-6A reductase</fullName>
        <ecNumber evidence="5">1.3.1.54</ecNumber>
    </submittedName>
</protein>
<dbReference type="AlphaFoldDB" id="A0A6L5GUA5"/>
<keyword evidence="3 5" id="KW-0560">Oxidoreductase</keyword>
<evidence type="ECO:0000313" key="6">
    <source>
        <dbReference type="Proteomes" id="UP000473648"/>
    </source>
</evidence>